<dbReference type="STRING" id="479433.Caci_3402"/>
<protein>
    <recommendedName>
        <fullName evidence="3">PRC-barrel domain-containing protein</fullName>
    </recommendedName>
</protein>
<evidence type="ECO:0008006" key="3">
    <source>
        <dbReference type="Google" id="ProtNLM"/>
    </source>
</evidence>
<sequence length="87" mass="9253" precursor="true">MSTSTHIEITVGAAVRGDEGFVGEVEQIVLDPSGQFAKRISIRPRHEGGTARLIPAALLKAGPDGGMRLPRTLAGFEEFPPADGRDR</sequence>
<accession>C7Q8Y8</accession>
<evidence type="ECO:0000313" key="1">
    <source>
        <dbReference type="EMBL" id="ACU72308.1"/>
    </source>
</evidence>
<dbReference type="Proteomes" id="UP000000851">
    <property type="component" value="Chromosome"/>
</dbReference>
<dbReference type="HOGENOM" id="CLU_2477669_0_0_11"/>
<gene>
    <name evidence="1" type="ordered locus">Caci_3402</name>
</gene>
<evidence type="ECO:0000313" key="2">
    <source>
        <dbReference type="Proteomes" id="UP000000851"/>
    </source>
</evidence>
<dbReference type="KEGG" id="cai:Caci_3402"/>
<keyword evidence="2" id="KW-1185">Reference proteome</keyword>
<proteinExistence type="predicted"/>
<organism evidence="1 2">
    <name type="scientific">Catenulispora acidiphila (strain DSM 44928 / JCM 14897 / NBRC 102108 / NRRL B-24433 / ID139908)</name>
    <dbReference type="NCBI Taxonomy" id="479433"/>
    <lineage>
        <taxon>Bacteria</taxon>
        <taxon>Bacillati</taxon>
        <taxon>Actinomycetota</taxon>
        <taxon>Actinomycetes</taxon>
        <taxon>Catenulisporales</taxon>
        <taxon>Catenulisporaceae</taxon>
        <taxon>Catenulispora</taxon>
    </lineage>
</organism>
<name>C7Q8Y8_CATAD</name>
<dbReference type="RefSeq" id="WP_012787601.1">
    <property type="nucleotide sequence ID" value="NC_013131.1"/>
</dbReference>
<dbReference type="EMBL" id="CP001700">
    <property type="protein sequence ID" value="ACU72308.1"/>
    <property type="molecule type" value="Genomic_DNA"/>
</dbReference>
<dbReference type="AlphaFoldDB" id="C7Q8Y8"/>
<reference evidence="1 2" key="1">
    <citation type="journal article" date="2009" name="Stand. Genomic Sci.">
        <title>Complete genome sequence of Catenulispora acidiphila type strain (ID 139908).</title>
        <authorList>
            <person name="Copeland A."/>
            <person name="Lapidus A."/>
            <person name="Glavina Del Rio T."/>
            <person name="Nolan M."/>
            <person name="Lucas S."/>
            <person name="Chen F."/>
            <person name="Tice H."/>
            <person name="Cheng J.F."/>
            <person name="Bruce D."/>
            <person name="Goodwin L."/>
            <person name="Pitluck S."/>
            <person name="Mikhailova N."/>
            <person name="Pati A."/>
            <person name="Ivanova N."/>
            <person name="Mavromatis K."/>
            <person name="Chen A."/>
            <person name="Palaniappan K."/>
            <person name="Chain P."/>
            <person name="Land M."/>
            <person name="Hauser L."/>
            <person name="Chang Y.J."/>
            <person name="Jeffries C.D."/>
            <person name="Chertkov O."/>
            <person name="Brettin T."/>
            <person name="Detter J.C."/>
            <person name="Han C."/>
            <person name="Ali Z."/>
            <person name="Tindall B.J."/>
            <person name="Goker M."/>
            <person name="Bristow J."/>
            <person name="Eisen J.A."/>
            <person name="Markowitz V."/>
            <person name="Hugenholtz P."/>
            <person name="Kyrpides N.C."/>
            <person name="Klenk H.P."/>
        </authorList>
    </citation>
    <scope>NUCLEOTIDE SEQUENCE [LARGE SCALE GENOMIC DNA]</scope>
    <source>
        <strain evidence="2">DSM 44928 / JCM 14897 / NBRC 102108 / NRRL B-24433 / ID139908</strain>
    </source>
</reference>
<dbReference type="InParanoid" id="C7Q8Y8"/>